<evidence type="ECO:0000259" key="5">
    <source>
        <dbReference type="PROSITE" id="PS50977"/>
    </source>
</evidence>
<feature type="DNA-binding region" description="H-T-H motif" evidence="4">
    <location>
        <begin position="22"/>
        <end position="41"/>
    </location>
</feature>
<evidence type="ECO:0000313" key="6">
    <source>
        <dbReference type="EMBL" id="OOC05448.1"/>
    </source>
</evidence>
<dbReference type="InterPro" id="IPR050109">
    <property type="entry name" value="HTH-type_TetR-like_transc_reg"/>
</dbReference>
<dbReference type="PROSITE" id="PS50977">
    <property type="entry name" value="HTH_TETR_2"/>
    <property type="match status" value="1"/>
</dbReference>
<organism evidence="6 7">
    <name type="scientific">Amycolatopsis azurea DSM 43854</name>
    <dbReference type="NCBI Taxonomy" id="1238180"/>
    <lineage>
        <taxon>Bacteria</taxon>
        <taxon>Bacillati</taxon>
        <taxon>Actinomycetota</taxon>
        <taxon>Actinomycetes</taxon>
        <taxon>Pseudonocardiales</taxon>
        <taxon>Pseudonocardiaceae</taxon>
        <taxon>Amycolatopsis</taxon>
    </lineage>
</organism>
<proteinExistence type="predicted"/>
<dbReference type="Gene3D" id="1.10.357.10">
    <property type="entry name" value="Tetracycline Repressor, domain 2"/>
    <property type="match status" value="1"/>
</dbReference>
<feature type="domain" description="HTH tetR-type" evidence="5">
    <location>
        <begin position="1"/>
        <end position="59"/>
    </location>
</feature>
<dbReference type="InterPro" id="IPR036271">
    <property type="entry name" value="Tet_transcr_reg_TetR-rel_C_sf"/>
</dbReference>
<dbReference type="EMBL" id="MUXN01000013">
    <property type="protein sequence ID" value="OOC05448.1"/>
    <property type="molecule type" value="Genomic_DNA"/>
</dbReference>
<dbReference type="Proteomes" id="UP000188551">
    <property type="component" value="Unassembled WGS sequence"/>
</dbReference>
<dbReference type="PANTHER" id="PTHR30055">
    <property type="entry name" value="HTH-TYPE TRANSCRIPTIONAL REGULATOR RUTR"/>
    <property type="match status" value="1"/>
</dbReference>
<evidence type="ECO:0000256" key="4">
    <source>
        <dbReference type="PROSITE-ProRule" id="PRU00335"/>
    </source>
</evidence>
<dbReference type="InterPro" id="IPR001647">
    <property type="entry name" value="HTH_TetR"/>
</dbReference>
<dbReference type="SUPFAM" id="SSF48498">
    <property type="entry name" value="Tetracyclin repressor-like, C-terminal domain"/>
    <property type="match status" value="1"/>
</dbReference>
<evidence type="ECO:0000313" key="7">
    <source>
        <dbReference type="Proteomes" id="UP000188551"/>
    </source>
</evidence>
<sequence>MRDELLRVDAVEGLHDAPAPSRVEAIAADAGVTRQTVYAHFPSRGELLTAVLDRITEEAVAEMDAAELDEGPAADALMRLIEAARRTSGRYPALLRKIDSVPANADDDARRHSPIADRLERVIRRGKATGEFDDRLPTGWLVAVVVGLGHAAGEEAGSGRMSGDEAADALRTTLLRVVGATP</sequence>
<reference evidence="6 7" key="1">
    <citation type="submission" date="2017-02" db="EMBL/GenBank/DDBJ databases">
        <title>Amycolatopsis azurea DSM 43854 draft genome.</title>
        <authorList>
            <person name="Mayilraj S."/>
        </authorList>
    </citation>
    <scope>NUCLEOTIDE SEQUENCE [LARGE SCALE GENOMIC DNA]</scope>
    <source>
        <strain evidence="6 7">DSM 43854</strain>
    </source>
</reference>
<evidence type="ECO:0000256" key="2">
    <source>
        <dbReference type="ARBA" id="ARBA00023125"/>
    </source>
</evidence>
<evidence type="ECO:0000256" key="3">
    <source>
        <dbReference type="ARBA" id="ARBA00023163"/>
    </source>
</evidence>
<dbReference type="Pfam" id="PF00440">
    <property type="entry name" value="TetR_N"/>
    <property type="match status" value="1"/>
</dbReference>
<dbReference type="InterPro" id="IPR009057">
    <property type="entry name" value="Homeodomain-like_sf"/>
</dbReference>
<accession>A0ABX3JER9</accession>
<evidence type="ECO:0000256" key="1">
    <source>
        <dbReference type="ARBA" id="ARBA00023015"/>
    </source>
</evidence>
<keyword evidence="1" id="KW-0805">Transcription regulation</keyword>
<dbReference type="PANTHER" id="PTHR30055:SF234">
    <property type="entry name" value="HTH-TYPE TRANSCRIPTIONAL REGULATOR BETI"/>
    <property type="match status" value="1"/>
</dbReference>
<comment type="caution">
    <text evidence="6">The sequence shown here is derived from an EMBL/GenBank/DDBJ whole genome shotgun (WGS) entry which is preliminary data.</text>
</comment>
<protein>
    <submittedName>
        <fullName evidence="6">TetR family transcriptional regulator</fullName>
    </submittedName>
</protein>
<keyword evidence="3" id="KW-0804">Transcription</keyword>
<name>A0ABX3JER9_9PSEU</name>
<gene>
    <name evidence="6" type="ORF">B0293_17930</name>
</gene>
<keyword evidence="7" id="KW-1185">Reference proteome</keyword>
<dbReference type="SUPFAM" id="SSF46689">
    <property type="entry name" value="Homeodomain-like"/>
    <property type="match status" value="1"/>
</dbReference>
<keyword evidence="2 4" id="KW-0238">DNA-binding</keyword>